<organism evidence="2 3">
    <name type="scientific">Hydnomerulius pinastri MD-312</name>
    <dbReference type="NCBI Taxonomy" id="994086"/>
    <lineage>
        <taxon>Eukaryota</taxon>
        <taxon>Fungi</taxon>
        <taxon>Dikarya</taxon>
        <taxon>Basidiomycota</taxon>
        <taxon>Agaricomycotina</taxon>
        <taxon>Agaricomycetes</taxon>
        <taxon>Agaricomycetidae</taxon>
        <taxon>Boletales</taxon>
        <taxon>Boletales incertae sedis</taxon>
        <taxon>Leucogyrophana</taxon>
    </lineage>
</organism>
<feature type="compositionally biased region" description="Acidic residues" evidence="1">
    <location>
        <begin position="836"/>
        <end position="857"/>
    </location>
</feature>
<keyword evidence="3" id="KW-1185">Reference proteome</keyword>
<protein>
    <submittedName>
        <fullName evidence="2">Unplaced genomic scaffold scaffold_28, whole genome shotgun sequence</fullName>
    </submittedName>
</protein>
<accession>A0A0C9WBT2</accession>
<sequence>MTGEEQQAVLSVFVGFFGDDEIEEPEYESAFSANQSSVEEEESVVDEPQHRGLPSFPSSSFAAPKQPSPPTPINGNFQFVNPSSFFVDNITTPPNPTKNLPALSMDHLATLAPSNPGRSADPASASVGGVFGFQNWASEAGIASQQPQPQPAKPTPASTSASQTLGARARATDNISRQASAASTSASSPPLFANKSSPQYSPPVPAAKVSPPVTTENLALGKRYIGPVIVEEEPEPVDEDLLRSKMAAEYQEYKVSLRLQMIYQFHAEAAEIEIRLVQTLLEDEGTKESRARVVQDHETSMMLLREQKEEERKRLCAEERDRRREEIKMHLAQARSAQNREIDPRVAMKANLSKQRAGQTANHQKENVPLTHPVASSSKLELPGILKKSNSALSQDDASSNEAMFAKAMEVMAQGKLSSAGMSASQASSNEALFAHAAAKLSAQGKLGTNGLNVPQRPSIMKQTSSARSQEQEIPQINVSLAEPSAPTPTPAPAPPATAKTKKGKKGQQVTQQPVMPVSIAEEPDIDAEPPPPPSLWSAAAATAKSAWGAATAPSAPTPALKHKRSAFITEEPDVGATPTTSSWGSISGKNTVPAGKKGKAVTITEEPDVDADPIASLASASFGSKSTKGGWGSVNGKSRMAATVAEEESEPEPAPAPPVTSASAWGKKNAKAPTKTTVKQQPKTAFVSEELESEPEPVPVPSRGNKGTAKTAWGASVATPANGTGKQTGKKATQQQQGRGSETSASKSVRVESVPDPEDDWAQITTGGGNMPGALNFAGPEDAEEDEDGGPSSWFDQDNADYWANFMAGQAESQMQPAVESTAKGGKHVRWTPAIDEDSEEEEDEDESGALGEDLESDVWLQYAISGGEVPSLGAAAAEPQVTPSDNARGTSIWEQGKGKKKANQTSGDRAQQASGFDRAAFPGGQWQKMEGWVPSAPRVGQSSGSARFF</sequence>
<feature type="region of interest" description="Disordered" evidence="1">
    <location>
        <begin position="876"/>
        <end position="951"/>
    </location>
</feature>
<evidence type="ECO:0000313" key="3">
    <source>
        <dbReference type="Proteomes" id="UP000053820"/>
    </source>
</evidence>
<dbReference type="HOGENOM" id="CLU_009828_0_0_1"/>
<dbReference type="EMBL" id="KN839862">
    <property type="protein sequence ID" value="KIJ61471.1"/>
    <property type="molecule type" value="Genomic_DNA"/>
</dbReference>
<feature type="compositionally biased region" description="Low complexity" evidence="1">
    <location>
        <begin position="672"/>
        <end position="689"/>
    </location>
</feature>
<feature type="compositionally biased region" description="Low complexity" evidence="1">
    <location>
        <begin position="179"/>
        <end position="188"/>
    </location>
</feature>
<dbReference type="Proteomes" id="UP000053820">
    <property type="component" value="Unassembled WGS sequence"/>
</dbReference>
<feature type="compositionally biased region" description="Low complexity" evidence="1">
    <location>
        <begin position="536"/>
        <end position="560"/>
    </location>
</feature>
<feature type="region of interest" description="Disordered" evidence="1">
    <location>
        <begin position="447"/>
        <end position="606"/>
    </location>
</feature>
<feature type="compositionally biased region" description="Polar residues" evidence="1">
    <location>
        <begin position="578"/>
        <end position="591"/>
    </location>
</feature>
<feature type="region of interest" description="Disordered" evidence="1">
    <location>
        <begin position="812"/>
        <end position="857"/>
    </location>
</feature>
<name>A0A0C9WBT2_9AGAM</name>
<feature type="compositionally biased region" description="Polar residues" evidence="1">
    <location>
        <begin position="461"/>
        <end position="479"/>
    </location>
</feature>
<feature type="region of interest" description="Disordered" evidence="1">
    <location>
        <begin position="27"/>
        <end position="76"/>
    </location>
</feature>
<feature type="compositionally biased region" description="Polar residues" evidence="1">
    <location>
        <begin position="352"/>
        <end position="362"/>
    </location>
</feature>
<dbReference type="AlphaFoldDB" id="A0A0C9WBT2"/>
<feature type="compositionally biased region" description="Low complexity" evidence="1">
    <location>
        <begin position="155"/>
        <end position="164"/>
    </location>
</feature>
<feature type="compositionally biased region" description="Low complexity" evidence="1">
    <location>
        <begin position="54"/>
        <end position="65"/>
    </location>
</feature>
<gene>
    <name evidence="2" type="ORF">HYDPIDRAFT_115957</name>
</gene>
<feature type="compositionally biased region" description="Polar residues" evidence="1">
    <location>
        <begin position="905"/>
        <end position="916"/>
    </location>
</feature>
<evidence type="ECO:0000256" key="1">
    <source>
        <dbReference type="SAM" id="MobiDB-lite"/>
    </source>
</evidence>
<feature type="compositionally biased region" description="Low complexity" evidence="1">
    <location>
        <begin position="724"/>
        <end position="741"/>
    </location>
</feature>
<dbReference type="OrthoDB" id="3038408at2759"/>
<feature type="region of interest" description="Disordered" evidence="1">
    <location>
        <begin position="622"/>
        <end position="799"/>
    </location>
</feature>
<feature type="region of interest" description="Disordered" evidence="1">
    <location>
        <begin position="351"/>
        <end position="376"/>
    </location>
</feature>
<evidence type="ECO:0000313" key="2">
    <source>
        <dbReference type="EMBL" id="KIJ61471.1"/>
    </source>
</evidence>
<feature type="compositionally biased region" description="Polar residues" evidence="1">
    <location>
        <begin position="942"/>
        <end position="951"/>
    </location>
</feature>
<feature type="region of interest" description="Disordered" evidence="1">
    <location>
        <begin position="142"/>
        <end position="211"/>
    </location>
</feature>
<proteinExistence type="predicted"/>
<reference evidence="2 3" key="1">
    <citation type="submission" date="2014-04" db="EMBL/GenBank/DDBJ databases">
        <title>Evolutionary Origins and Diversification of the Mycorrhizal Mutualists.</title>
        <authorList>
            <consortium name="DOE Joint Genome Institute"/>
            <consortium name="Mycorrhizal Genomics Consortium"/>
            <person name="Kohler A."/>
            <person name="Kuo A."/>
            <person name="Nagy L.G."/>
            <person name="Floudas D."/>
            <person name="Copeland A."/>
            <person name="Barry K.W."/>
            <person name="Cichocki N."/>
            <person name="Veneault-Fourrey C."/>
            <person name="LaButti K."/>
            <person name="Lindquist E.A."/>
            <person name="Lipzen A."/>
            <person name="Lundell T."/>
            <person name="Morin E."/>
            <person name="Murat C."/>
            <person name="Riley R."/>
            <person name="Ohm R."/>
            <person name="Sun H."/>
            <person name="Tunlid A."/>
            <person name="Henrissat B."/>
            <person name="Grigoriev I.V."/>
            <person name="Hibbett D.S."/>
            <person name="Martin F."/>
        </authorList>
    </citation>
    <scope>NUCLEOTIDE SEQUENCE [LARGE SCALE GENOMIC DNA]</scope>
    <source>
        <strain evidence="2 3">MD-312</strain>
    </source>
</reference>
<feature type="compositionally biased region" description="Polar residues" evidence="1">
    <location>
        <begin position="883"/>
        <end position="895"/>
    </location>
</feature>
<feature type="compositionally biased region" description="Pro residues" evidence="1">
    <location>
        <begin position="486"/>
        <end position="496"/>
    </location>
</feature>